<dbReference type="InterPro" id="IPR036691">
    <property type="entry name" value="Endo/exonu/phosph_ase_sf"/>
</dbReference>
<accession>A0A3Q8RR90</accession>
<proteinExistence type="predicted"/>
<sequence>MARQTGSTLSKNVASGQRLWHILNTFFLNIPDIFVVVETSTGAGNGEGSLITAGGRDGALELLNLLRVYFGNQWKLVPPLILGGMNRTEGISVYYNSNNLSFSGPWGWQGAANSSDSVANIGVPNLAAYAAPWNNCLPAVAVPGGNINAGINSNRLAGQWQFRGVPPLGGAPGPLLNFPAMNYRPPFLTTFWDAANNRTIKLLSYHAPPHNPAAANGTNTISQIDEIINLGANEVAVIVGDFNVDINDAPNVATAYNNLIGLGYTRHINPSPAPATYPVQGYVSTHMKHGGKRGATPWNTNGYPAYGYAVTEFRGRNTSSIDNILTRYGGLGAGGPAANMTIVNRITGSPYNRVMPIPAGAAPGALAYNSAMVLNALGEPIALPLAGIAPGNVGALSYFRGWDNYGKIRSTSDHMALIIDI</sequence>
<name>A0A3Q8RR90_9FLAO</name>
<dbReference type="KEGG" id="tsig:D6T69_07040"/>
<protein>
    <recommendedName>
        <fullName evidence="3">Endonuclease/exonuclease/phosphatase domain-containing protein</fullName>
    </recommendedName>
</protein>
<keyword evidence="2" id="KW-1185">Reference proteome</keyword>
<evidence type="ECO:0000313" key="1">
    <source>
        <dbReference type="EMBL" id="AZJ35288.1"/>
    </source>
</evidence>
<dbReference type="AlphaFoldDB" id="A0A3Q8RR90"/>
<gene>
    <name evidence="1" type="ORF">D6T69_07040</name>
</gene>
<evidence type="ECO:0000313" key="2">
    <source>
        <dbReference type="Proteomes" id="UP000274593"/>
    </source>
</evidence>
<reference evidence="1 2" key="1">
    <citation type="submission" date="2018-09" db="EMBL/GenBank/DDBJ databases">
        <title>Insights into the microbiota of Asian seabass (Lates calcarifer) with tenacibaculosis symptoms and description of sp. nov. Tenacibaculum singaporense.</title>
        <authorList>
            <person name="Miyake S."/>
            <person name="Soh M."/>
            <person name="Azman M.N."/>
            <person name="Ngoh S.Y."/>
            <person name="Orban L."/>
        </authorList>
    </citation>
    <scope>NUCLEOTIDE SEQUENCE [LARGE SCALE GENOMIC DNA]</scope>
    <source>
        <strain evidence="1 2">DSM 106434</strain>
    </source>
</reference>
<dbReference type="Gene3D" id="3.60.10.10">
    <property type="entry name" value="Endonuclease/exonuclease/phosphatase"/>
    <property type="match status" value="1"/>
</dbReference>
<evidence type="ECO:0008006" key="3">
    <source>
        <dbReference type="Google" id="ProtNLM"/>
    </source>
</evidence>
<dbReference type="EMBL" id="CP032548">
    <property type="protein sequence ID" value="AZJ35288.1"/>
    <property type="molecule type" value="Genomic_DNA"/>
</dbReference>
<dbReference type="Proteomes" id="UP000274593">
    <property type="component" value="Chromosome"/>
</dbReference>
<organism evidence="1 2">
    <name type="scientific">Tenacibaculum singaporense</name>
    <dbReference type="NCBI Taxonomy" id="2358479"/>
    <lineage>
        <taxon>Bacteria</taxon>
        <taxon>Pseudomonadati</taxon>
        <taxon>Bacteroidota</taxon>
        <taxon>Flavobacteriia</taxon>
        <taxon>Flavobacteriales</taxon>
        <taxon>Flavobacteriaceae</taxon>
        <taxon>Tenacibaculum</taxon>
    </lineage>
</organism>
<dbReference type="SUPFAM" id="SSF56219">
    <property type="entry name" value="DNase I-like"/>
    <property type="match status" value="1"/>
</dbReference>